<name>A0ABP1JTQ2_9EUKA</name>
<evidence type="ECO:0000256" key="1">
    <source>
        <dbReference type="SAM" id="Coils"/>
    </source>
</evidence>
<feature type="coiled-coil region" evidence="1">
    <location>
        <begin position="110"/>
        <end position="158"/>
    </location>
</feature>
<protein>
    <submittedName>
        <fullName evidence="2">Uncharacterized protein</fullName>
    </submittedName>
</protein>
<keyword evidence="3" id="KW-1185">Reference proteome</keyword>
<reference evidence="2 3" key="1">
    <citation type="submission" date="2024-07" db="EMBL/GenBank/DDBJ databases">
        <authorList>
            <person name="Akdeniz Z."/>
        </authorList>
    </citation>
    <scope>NUCLEOTIDE SEQUENCE [LARGE SCALE GENOMIC DNA]</scope>
</reference>
<evidence type="ECO:0000313" key="3">
    <source>
        <dbReference type="Proteomes" id="UP001642409"/>
    </source>
</evidence>
<keyword evidence="1" id="KW-0175">Coiled coil</keyword>
<organism evidence="2 3">
    <name type="scientific">Hexamita inflata</name>
    <dbReference type="NCBI Taxonomy" id="28002"/>
    <lineage>
        <taxon>Eukaryota</taxon>
        <taxon>Metamonada</taxon>
        <taxon>Diplomonadida</taxon>
        <taxon>Hexamitidae</taxon>
        <taxon>Hexamitinae</taxon>
        <taxon>Hexamita</taxon>
    </lineage>
</organism>
<proteinExistence type="predicted"/>
<accession>A0ABP1JTQ2</accession>
<dbReference type="Proteomes" id="UP001642409">
    <property type="component" value="Unassembled WGS sequence"/>
</dbReference>
<gene>
    <name evidence="2" type="ORF">HINF_LOCUS40943</name>
</gene>
<comment type="caution">
    <text evidence="2">The sequence shown here is derived from an EMBL/GenBank/DDBJ whole genome shotgun (WGS) entry which is preliminary data.</text>
</comment>
<sequence length="329" mass="38789">MKSANEHQLISTEFEIQVLKLKLEKQLRRFKEEEDVLRERLNMQQVKYSLQLKDEMNATLDEDTSYIAEKFAERVRGVLAEIQAREHWQIKSLEAQNQLEQIDPQMIQNVRRLKSEVTMLTEQIQQQLNTHSQLQQTLTNSKQELTRLKAEKREYAQQLLTTLKQKSTFTYTQPRALKMRSTSPTNYNYRPPVVSSILNSQNPQYTNLHAHCRQQIAEVRTVFNYVLSQNTKQQQNKRALEEKIRKIVVRNNFQLKMNGFLQFPDLSEEDSKRFMDLLAENDCLELIASICLLEDLDYNLGQEEKKGQRIGLNSQSRGLRKTYEAVYDV</sequence>
<dbReference type="EMBL" id="CAXDID020000163">
    <property type="protein sequence ID" value="CAL6045245.1"/>
    <property type="molecule type" value="Genomic_DNA"/>
</dbReference>
<evidence type="ECO:0000313" key="2">
    <source>
        <dbReference type="EMBL" id="CAL6045245.1"/>
    </source>
</evidence>